<evidence type="ECO:0000313" key="1">
    <source>
        <dbReference type="EMBL" id="QHU21749.1"/>
    </source>
</evidence>
<dbReference type="EMBL" id="MN740992">
    <property type="protein sequence ID" value="QHU21749.1"/>
    <property type="molecule type" value="Genomic_DNA"/>
</dbReference>
<dbReference type="AlphaFoldDB" id="A0A6C0KVY0"/>
<protein>
    <submittedName>
        <fullName evidence="1">Uncharacterized protein</fullName>
    </submittedName>
</protein>
<proteinExistence type="predicted"/>
<organism evidence="1">
    <name type="scientific">viral metagenome</name>
    <dbReference type="NCBI Taxonomy" id="1070528"/>
    <lineage>
        <taxon>unclassified sequences</taxon>
        <taxon>metagenomes</taxon>
        <taxon>organismal metagenomes</taxon>
    </lineage>
</organism>
<accession>A0A6C0KVY0</accession>
<reference evidence="1" key="1">
    <citation type="journal article" date="2020" name="Nature">
        <title>Giant virus diversity and host interactions through global metagenomics.</title>
        <authorList>
            <person name="Schulz F."/>
            <person name="Roux S."/>
            <person name="Paez-Espino D."/>
            <person name="Jungbluth S."/>
            <person name="Walsh D.A."/>
            <person name="Denef V.J."/>
            <person name="McMahon K.D."/>
            <person name="Konstantinidis K.T."/>
            <person name="Eloe-Fadrosh E.A."/>
            <person name="Kyrpides N.C."/>
            <person name="Woyke T."/>
        </authorList>
    </citation>
    <scope>NUCLEOTIDE SEQUENCE</scope>
    <source>
        <strain evidence="1">GVMAG-S-3300013286-35</strain>
    </source>
</reference>
<name>A0A6C0KVY0_9ZZZZ</name>
<sequence length="148" mass="16656">MSSVRRVVAQRPSNLYYSDDGPYFYSYADILQQAAEYNGVQNGNQFTFPDEIACADAMYYLDYNADHTGRNLNGHRTYTDMGKEIKFGVKGGQNDHFTLRLVQLRGLDNVASTVGPSYNTFWVLVDSKTTTGMKDELGSYGQVYISRA</sequence>